<evidence type="ECO:0000313" key="3">
    <source>
        <dbReference type="EMBL" id="GAE83798.1"/>
    </source>
</evidence>
<accession>W4UT41</accession>
<dbReference type="InterPro" id="IPR001764">
    <property type="entry name" value="Glyco_hydro_3_N"/>
</dbReference>
<dbReference type="AlphaFoldDB" id="W4UT41"/>
<evidence type="ECO:0000256" key="1">
    <source>
        <dbReference type="ARBA" id="ARBA00005336"/>
    </source>
</evidence>
<organism evidence="3 4">
    <name type="scientific">Bacteroides reticulotermitis JCM 10512</name>
    <dbReference type="NCBI Taxonomy" id="1445607"/>
    <lineage>
        <taxon>Bacteria</taxon>
        <taxon>Pseudomonadati</taxon>
        <taxon>Bacteroidota</taxon>
        <taxon>Bacteroidia</taxon>
        <taxon>Bacteroidales</taxon>
        <taxon>Bacteroidaceae</taxon>
        <taxon>Bacteroides</taxon>
    </lineage>
</organism>
<dbReference type="Gene3D" id="3.20.20.300">
    <property type="entry name" value="Glycoside hydrolase, family 3, N-terminal domain"/>
    <property type="match status" value="1"/>
</dbReference>
<keyword evidence="2" id="KW-0378">Hydrolase</keyword>
<dbReference type="InterPro" id="IPR036962">
    <property type="entry name" value="Glyco_hydro_3_N_sf"/>
</dbReference>
<comment type="caution">
    <text evidence="3">The sequence shown here is derived from an EMBL/GenBank/DDBJ whole genome shotgun (WGS) entry which is preliminary data.</text>
</comment>
<dbReference type="SUPFAM" id="SSF51445">
    <property type="entry name" value="(Trans)glycosidases"/>
    <property type="match status" value="1"/>
</dbReference>
<dbReference type="PANTHER" id="PTHR42715:SF10">
    <property type="entry name" value="BETA-GLUCOSIDASE"/>
    <property type="match status" value="1"/>
</dbReference>
<dbReference type="STRING" id="1445607.JCM10512_2095"/>
<evidence type="ECO:0000313" key="4">
    <source>
        <dbReference type="Proteomes" id="UP000019131"/>
    </source>
</evidence>
<dbReference type="Proteomes" id="UP000019131">
    <property type="component" value="Unassembled WGS sequence"/>
</dbReference>
<dbReference type="InterPro" id="IPR017853">
    <property type="entry name" value="GH"/>
</dbReference>
<sequence>MNIKTISVGLCLFFGSMVGKAQVITPQAEQRAREIVSRMTLKEKIEYLSGYTSFSLRAIPRLSIPEIRLADGPQGIRNHAPNSTMYPSGILSASTWNRELVYRLGRGLGQDAGLGECLFY</sequence>
<keyword evidence="4" id="KW-1185">Reference proteome</keyword>
<dbReference type="EMBL" id="BAIV01000011">
    <property type="protein sequence ID" value="GAE83798.1"/>
    <property type="molecule type" value="Genomic_DNA"/>
</dbReference>
<name>W4UT41_9BACE</name>
<proteinExistence type="inferred from homology"/>
<evidence type="ECO:0000256" key="2">
    <source>
        <dbReference type="ARBA" id="ARBA00022801"/>
    </source>
</evidence>
<dbReference type="GO" id="GO:0005975">
    <property type="term" value="P:carbohydrate metabolic process"/>
    <property type="evidence" value="ECO:0007669"/>
    <property type="project" value="InterPro"/>
</dbReference>
<dbReference type="InterPro" id="IPR050288">
    <property type="entry name" value="Cellulose_deg_GH3"/>
</dbReference>
<gene>
    <name evidence="3" type="ORF">JCM10512_2095</name>
</gene>
<dbReference type="PANTHER" id="PTHR42715">
    <property type="entry name" value="BETA-GLUCOSIDASE"/>
    <property type="match status" value="1"/>
</dbReference>
<dbReference type="PRINTS" id="PR00133">
    <property type="entry name" value="GLHYDRLASE3"/>
</dbReference>
<protein>
    <submittedName>
        <fullName evidence="3">Beta-glucosidase</fullName>
    </submittedName>
</protein>
<reference evidence="3 4" key="1">
    <citation type="journal article" date="2014" name="Genome Announc.">
        <title>Draft Genome Sequence of Bacteroides reticulotermitis Strain JCM 10512T, Isolated from the Gut of a Termite.</title>
        <authorList>
            <person name="Yuki M."/>
            <person name="Oshima K."/>
            <person name="Suda W."/>
            <person name="Sakamoto M."/>
            <person name="Iida T."/>
            <person name="Hattori M."/>
            <person name="Ohkuma M."/>
        </authorList>
    </citation>
    <scope>NUCLEOTIDE SEQUENCE [LARGE SCALE GENOMIC DNA]</scope>
    <source>
        <strain evidence="3 4">JCM 10512</strain>
    </source>
</reference>
<comment type="similarity">
    <text evidence="1">Belongs to the glycosyl hydrolase 3 family.</text>
</comment>
<dbReference type="GO" id="GO:0004553">
    <property type="term" value="F:hydrolase activity, hydrolyzing O-glycosyl compounds"/>
    <property type="evidence" value="ECO:0007669"/>
    <property type="project" value="InterPro"/>
</dbReference>